<dbReference type="EMBL" id="JAULSN010000011">
    <property type="protein sequence ID" value="KAK3361525.1"/>
    <property type="molecule type" value="Genomic_DNA"/>
</dbReference>
<reference evidence="1" key="2">
    <citation type="submission" date="2023-06" db="EMBL/GenBank/DDBJ databases">
        <authorList>
            <consortium name="Lawrence Berkeley National Laboratory"/>
            <person name="Haridas S."/>
            <person name="Hensen N."/>
            <person name="Bonometti L."/>
            <person name="Westerberg I."/>
            <person name="Brannstrom I.O."/>
            <person name="Guillou S."/>
            <person name="Cros-Aarteil S."/>
            <person name="Calhoun S."/>
            <person name="Kuo A."/>
            <person name="Mondo S."/>
            <person name="Pangilinan J."/>
            <person name="Riley R."/>
            <person name="Labutti K."/>
            <person name="Andreopoulos B."/>
            <person name="Lipzen A."/>
            <person name="Chen C."/>
            <person name="Yanf M."/>
            <person name="Daum C."/>
            <person name="Ng V."/>
            <person name="Clum A."/>
            <person name="Steindorff A."/>
            <person name="Ohm R."/>
            <person name="Martin F."/>
            <person name="Silar P."/>
            <person name="Natvig D."/>
            <person name="Lalanne C."/>
            <person name="Gautier V."/>
            <person name="Ament-Velasquez S.L."/>
            <person name="Kruys A."/>
            <person name="Hutchinson M.I."/>
            <person name="Powell A.J."/>
            <person name="Barry K."/>
            <person name="Miller A.N."/>
            <person name="Grigoriev I.V."/>
            <person name="Debuchy R."/>
            <person name="Gladieux P."/>
            <person name="Thoren M.H."/>
            <person name="Johannesson H."/>
        </authorList>
    </citation>
    <scope>NUCLEOTIDE SEQUENCE</scope>
    <source>
        <strain evidence="1">CBS 958.72</strain>
    </source>
</reference>
<name>A0AAE0MYX0_9PEZI</name>
<dbReference type="Proteomes" id="UP001287356">
    <property type="component" value="Unassembled WGS sequence"/>
</dbReference>
<reference evidence="1" key="1">
    <citation type="journal article" date="2023" name="Mol. Phylogenet. Evol.">
        <title>Genome-scale phylogeny and comparative genomics of the fungal order Sordariales.</title>
        <authorList>
            <person name="Hensen N."/>
            <person name="Bonometti L."/>
            <person name="Westerberg I."/>
            <person name="Brannstrom I.O."/>
            <person name="Guillou S."/>
            <person name="Cros-Aarteil S."/>
            <person name="Calhoun S."/>
            <person name="Haridas S."/>
            <person name="Kuo A."/>
            <person name="Mondo S."/>
            <person name="Pangilinan J."/>
            <person name="Riley R."/>
            <person name="LaButti K."/>
            <person name="Andreopoulos B."/>
            <person name="Lipzen A."/>
            <person name="Chen C."/>
            <person name="Yan M."/>
            <person name="Daum C."/>
            <person name="Ng V."/>
            <person name="Clum A."/>
            <person name="Steindorff A."/>
            <person name="Ohm R.A."/>
            <person name="Martin F."/>
            <person name="Silar P."/>
            <person name="Natvig D.O."/>
            <person name="Lalanne C."/>
            <person name="Gautier V."/>
            <person name="Ament-Velasquez S.L."/>
            <person name="Kruys A."/>
            <person name="Hutchinson M.I."/>
            <person name="Powell A.J."/>
            <person name="Barry K."/>
            <person name="Miller A.N."/>
            <person name="Grigoriev I.V."/>
            <person name="Debuchy R."/>
            <person name="Gladieux P."/>
            <person name="Hiltunen Thoren M."/>
            <person name="Johannesson H."/>
        </authorList>
    </citation>
    <scope>NUCLEOTIDE SEQUENCE</scope>
    <source>
        <strain evidence="1">CBS 958.72</strain>
    </source>
</reference>
<gene>
    <name evidence="1" type="ORF">B0T24DRAFT_641770</name>
</gene>
<evidence type="ECO:0000313" key="2">
    <source>
        <dbReference type="Proteomes" id="UP001287356"/>
    </source>
</evidence>
<dbReference type="AlphaFoldDB" id="A0AAE0MYX0"/>
<sequence length="55" mass="6375">MINLITACIMSCPELGGAIQKANFRPRTKITKRMIIDYILPRRETVNNTLKWLVK</sequence>
<organism evidence="1 2">
    <name type="scientific">Lasiosphaeria ovina</name>
    <dbReference type="NCBI Taxonomy" id="92902"/>
    <lineage>
        <taxon>Eukaryota</taxon>
        <taxon>Fungi</taxon>
        <taxon>Dikarya</taxon>
        <taxon>Ascomycota</taxon>
        <taxon>Pezizomycotina</taxon>
        <taxon>Sordariomycetes</taxon>
        <taxon>Sordariomycetidae</taxon>
        <taxon>Sordariales</taxon>
        <taxon>Lasiosphaeriaceae</taxon>
        <taxon>Lasiosphaeria</taxon>
    </lineage>
</organism>
<evidence type="ECO:0000313" key="1">
    <source>
        <dbReference type="EMBL" id="KAK3361525.1"/>
    </source>
</evidence>
<keyword evidence="2" id="KW-1185">Reference proteome</keyword>
<protein>
    <submittedName>
        <fullName evidence="1">Uncharacterized protein</fullName>
    </submittedName>
</protein>
<proteinExistence type="predicted"/>
<accession>A0AAE0MYX0</accession>
<comment type="caution">
    <text evidence="1">The sequence shown here is derived from an EMBL/GenBank/DDBJ whole genome shotgun (WGS) entry which is preliminary data.</text>
</comment>